<dbReference type="PANTHER" id="PTHR23513">
    <property type="entry name" value="INTEGRAL MEMBRANE EFFLUX PROTEIN-RELATED"/>
    <property type="match status" value="1"/>
</dbReference>
<feature type="transmembrane region" description="Helical" evidence="7">
    <location>
        <begin position="223"/>
        <end position="244"/>
    </location>
</feature>
<dbReference type="PROSITE" id="PS50850">
    <property type="entry name" value="MFS"/>
    <property type="match status" value="1"/>
</dbReference>
<keyword evidence="6 7" id="KW-0472">Membrane</keyword>
<feature type="transmembrane region" description="Helical" evidence="7">
    <location>
        <begin position="147"/>
        <end position="172"/>
    </location>
</feature>
<dbReference type="Gene3D" id="1.20.1250.20">
    <property type="entry name" value="MFS general substrate transporter like domains"/>
    <property type="match status" value="1"/>
</dbReference>
<comment type="subcellular location">
    <subcellularLocation>
        <location evidence="1">Cell membrane</location>
        <topology evidence="1">Multi-pass membrane protein</topology>
    </subcellularLocation>
</comment>
<feature type="transmembrane region" description="Helical" evidence="7">
    <location>
        <begin position="283"/>
        <end position="301"/>
    </location>
</feature>
<dbReference type="InterPro" id="IPR010290">
    <property type="entry name" value="TM_effector"/>
</dbReference>
<dbReference type="Pfam" id="PF05977">
    <property type="entry name" value="MFS_3"/>
    <property type="match status" value="1"/>
</dbReference>
<dbReference type="SUPFAM" id="SSF103473">
    <property type="entry name" value="MFS general substrate transporter"/>
    <property type="match status" value="1"/>
</dbReference>
<evidence type="ECO:0000256" key="5">
    <source>
        <dbReference type="ARBA" id="ARBA00022989"/>
    </source>
</evidence>
<dbReference type="InterPro" id="IPR020846">
    <property type="entry name" value="MFS_dom"/>
</dbReference>
<evidence type="ECO:0000259" key="8">
    <source>
        <dbReference type="PROSITE" id="PS50850"/>
    </source>
</evidence>
<protein>
    <submittedName>
        <fullName evidence="9">MFS transporter</fullName>
    </submittedName>
</protein>
<sequence>MSRAPHLRVFGPFGNGRFSLYFSGQVISNTGTWFQNLALSLVVLEATGSAQALSGVTIAQFLPLLVLSIPAGRLADRVRPRTILLVTSLASALVVAGLAVVTLAPEPSILAIYALVGALGTVHAFERVAAQAIIFEIVGPERLGRAVSLSTIALASARSIGPGLAGIAFQALGPTACMLINSASFLLVFASIVAIRPARLFPRARRADRPGGGIRPSFFSRELVTLLVVNAVVALLALNLMLVLTSTVTLTFAGDATAVGVTHTLNALGAIVGGVLAAGRDRVTVRSLIVACGGLGAALLLSAAAPTLAILLAVGPLLGLGVGYYQGILNAAAQVSVTPDQIGRTMSLVTLGNYGMVPFGALLMGWVIDAQGGRMALGIGGLAGLACATFVAVRLRRR</sequence>
<keyword evidence="5 7" id="KW-1133">Transmembrane helix</keyword>
<accession>A0ABX1K9D0</accession>
<feature type="transmembrane region" description="Helical" evidence="7">
    <location>
        <begin position="178"/>
        <end position="202"/>
    </location>
</feature>
<feature type="transmembrane region" description="Helical" evidence="7">
    <location>
        <begin position="346"/>
        <end position="368"/>
    </location>
</feature>
<feature type="transmembrane region" description="Helical" evidence="7">
    <location>
        <begin position="256"/>
        <end position="276"/>
    </location>
</feature>
<feature type="transmembrane region" description="Helical" evidence="7">
    <location>
        <begin position="374"/>
        <end position="393"/>
    </location>
</feature>
<evidence type="ECO:0000256" key="7">
    <source>
        <dbReference type="SAM" id="Phobius"/>
    </source>
</evidence>
<evidence type="ECO:0000313" key="9">
    <source>
        <dbReference type="EMBL" id="NLP83592.1"/>
    </source>
</evidence>
<feature type="transmembrane region" description="Helical" evidence="7">
    <location>
        <begin position="83"/>
        <end position="104"/>
    </location>
</feature>
<feature type="transmembrane region" description="Helical" evidence="7">
    <location>
        <begin position="110"/>
        <end position="135"/>
    </location>
</feature>
<evidence type="ECO:0000256" key="4">
    <source>
        <dbReference type="ARBA" id="ARBA00022692"/>
    </source>
</evidence>
<proteinExistence type="predicted"/>
<feature type="domain" description="Major facilitator superfamily (MFS) profile" evidence="8">
    <location>
        <begin position="176"/>
        <end position="398"/>
    </location>
</feature>
<keyword evidence="4 7" id="KW-0812">Transmembrane</keyword>
<name>A0ABX1K9D0_9MICO</name>
<keyword evidence="10" id="KW-1185">Reference proteome</keyword>
<keyword evidence="3" id="KW-1003">Cell membrane</keyword>
<dbReference type="EMBL" id="JABACI010000001">
    <property type="protein sequence ID" value="NLP83592.1"/>
    <property type="molecule type" value="Genomic_DNA"/>
</dbReference>
<evidence type="ECO:0000313" key="10">
    <source>
        <dbReference type="Proteomes" id="UP001429745"/>
    </source>
</evidence>
<dbReference type="CDD" id="cd06173">
    <property type="entry name" value="MFS_MefA_like"/>
    <property type="match status" value="1"/>
</dbReference>
<evidence type="ECO:0000256" key="3">
    <source>
        <dbReference type="ARBA" id="ARBA00022475"/>
    </source>
</evidence>
<organism evidence="9 10">
    <name type="scientific">Microbacterium salsuginis</name>
    <dbReference type="NCBI Taxonomy" id="2722803"/>
    <lineage>
        <taxon>Bacteria</taxon>
        <taxon>Bacillati</taxon>
        <taxon>Actinomycetota</taxon>
        <taxon>Actinomycetes</taxon>
        <taxon>Micrococcales</taxon>
        <taxon>Microbacteriaceae</taxon>
        <taxon>Microbacterium</taxon>
    </lineage>
</organism>
<keyword evidence="2" id="KW-0813">Transport</keyword>
<dbReference type="PANTHER" id="PTHR23513:SF11">
    <property type="entry name" value="STAPHYLOFERRIN A TRANSPORTER"/>
    <property type="match status" value="1"/>
</dbReference>
<evidence type="ECO:0000256" key="1">
    <source>
        <dbReference type="ARBA" id="ARBA00004651"/>
    </source>
</evidence>
<reference evidence="9 10" key="1">
    <citation type="submission" date="2020-04" db="EMBL/GenBank/DDBJ databases">
        <title>CFH 90308 Microbacterium sp.</title>
        <authorList>
            <person name="Nie G."/>
            <person name="Ming H."/>
            <person name="Xia T."/>
        </authorList>
    </citation>
    <scope>NUCLEOTIDE SEQUENCE [LARGE SCALE GENOMIC DNA]</scope>
    <source>
        <strain evidence="9 10">CFH 90308</strain>
    </source>
</reference>
<feature type="transmembrane region" description="Helical" evidence="7">
    <location>
        <begin position="50"/>
        <end position="71"/>
    </location>
</feature>
<evidence type="ECO:0000256" key="2">
    <source>
        <dbReference type="ARBA" id="ARBA00022448"/>
    </source>
</evidence>
<evidence type="ECO:0000256" key="6">
    <source>
        <dbReference type="ARBA" id="ARBA00023136"/>
    </source>
</evidence>
<dbReference type="Proteomes" id="UP001429745">
    <property type="component" value="Unassembled WGS sequence"/>
</dbReference>
<gene>
    <name evidence="9" type="ORF">HF576_07025</name>
</gene>
<dbReference type="InterPro" id="IPR036259">
    <property type="entry name" value="MFS_trans_sf"/>
</dbReference>
<comment type="caution">
    <text evidence="9">The sequence shown here is derived from an EMBL/GenBank/DDBJ whole genome shotgun (WGS) entry which is preliminary data.</text>
</comment>
<feature type="transmembrane region" description="Helical" evidence="7">
    <location>
        <begin position="307"/>
        <end position="325"/>
    </location>
</feature>
<dbReference type="RefSeq" id="WP_168911985.1">
    <property type="nucleotide sequence ID" value="NZ_JABACI010000001.1"/>
</dbReference>